<reference evidence="1" key="2">
    <citation type="submission" date="2015-03" db="EMBL/GenBank/DDBJ databases">
        <authorList>
            <person name="Chow C.-E.T."/>
            <person name="Winget D.M."/>
            <person name="White R.A.III."/>
            <person name="Hallam S.J."/>
            <person name="Suttle C.A."/>
        </authorList>
    </citation>
    <scope>NUCLEOTIDE SEQUENCE</scope>
    <source>
        <strain evidence="1">Oxic1_3</strain>
    </source>
</reference>
<organism evidence="1">
    <name type="scientific">uncultured marine virus</name>
    <dbReference type="NCBI Taxonomy" id="186617"/>
    <lineage>
        <taxon>Viruses</taxon>
        <taxon>environmental samples</taxon>
    </lineage>
</organism>
<name>A0A0F7L762_9VIRU</name>
<accession>A0A0F7L762</accession>
<evidence type="ECO:0000313" key="1">
    <source>
        <dbReference type="EMBL" id="AKH47770.1"/>
    </source>
</evidence>
<proteinExistence type="predicted"/>
<dbReference type="EMBL" id="KR029598">
    <property type="protein sequence ID" value="AKH47770.1"/>
    <property type="molecule type" value="Genomic_DNA"/>
</dbReference>
<reference evidence="1" key="1">
    <citation type="journal article" date="2015" name="Front. Microbiol.">
        <title>Combining genomic sequencing methods to explore viral diversity and reveal potential virus-host interactions.</title>
        <authorList>
            <person name="Chow C.E."/>
            <person name="Winget D.M."/>
            <person name="White R.A.III."/>
            <person name="Hallam S.J."/>
            <person name="Suttle C.A."/>
        </authorList>
    </citation>
    <scope>NUCLEOTIDE SEQUENCE</scope>
    <source>
        <strain evidence="1">Oxic1_3</strain>
    </source>
</reference>
<sequence length="74" mass="9136">MLHNLLCILYQSLFYLVFFYHFHMTKALLRYKAHFHLGHHHAIDLSPKEYIVVDYYLKNQRLHHLLNQLLKYPI</sequence>
<protein>
    <submittedName>
        <fullName evidence="1">Uncharacterized protein</fullName>
    </submittedName>
</protein>